<evidence type="ECO:0000259" key="2">
    <source>
        <dbReference type="SMART" id="SM00948"/>
    </source>
</evidence>
<sequence>MGFEEQLAVFSPDGRLIQVEYAQQASEQGSLVVFAVGSEEIVVSLERKTGNRLLIEEPKMFMINEAQGIWMSYSGFKPDAYLVMNVARMICTSYKSSTGEDITIDQLARRVGEYKQRYTVVYHQRPFGVRTVLFGLSAKPIAYVIEPDGNFSEFYCGAIGQKSQKVCEYLEKEERSDLVRLTILGLMEVVQSDPNKISTFVISKEECKRVECSVIMSVIDSSVDQ</sequence>
<reference evidence="3 4" key="1">
    <citation type="journal article" date="2014" name="MBio">
        <title>The Ordospora colligata genome; evolution of extreme reduction in microsporidia and host-to-parasite horizontal gene transfer.</title>
        <authorList>
            <person name="Pombert J.-F."/>
            <person name="Haag K.L."/>
            <person name="Beidas S."/>
            <person name="Ebert D."/>
            <person name="Keeling P.J."/>
        </authorList>
    </citation>
    <scope>NUCLEOTIDE SEQUENCE [LARGE SCALE GENOMIC DNA]</scope>
    <source>
        <strain evidence="3 4">OC4</strain>
    </source>
</reference>
<dbReference type="Gene3D" id="3.60.20.10">
    <property type="entry name" value="Glutamine Phosphoribosylpyrophosphate, subunit 1, domain 1"/>
    <property type="match status" value="1"/>
</dbReference>
<gene>
    <name evidence="3" type="ORF">M896_081040</name>
</gene>
<dbReference type="Pfam" id="PF10584">
    <property type="entry name" value="Proteasome_A_N"/>
    <property type="match status" value="1"/>
</dbReference>
<dbReference type="SUPFAM" id="SSF56235">
    <property type="entry name" value="N-terminal nucleophile aminohydrolases (Ntn hydrolases)"/>
    <property type="match status" value="1"/>
</dbReference>
<dbReference type="GO" id="GO:0006511">
    <property type="term" value="P:ubiquitin-dependent protein catabolic process"/>
    <property type="evidence" value="ECO:0007669"/>
    <property type="project" value="InterPro"/>
</dbReference>
<dbReference type="VEuPathDB" id="MicrosporidiaDB:M896_081040"/>
<dbReference type="EMBL" id="JOKQ01000008">
    <property type="protein sequence ID" value="KHN69368.1"/>
    <property type="molecule type" value="Genomic_DNA"/>
</dbReference>
<dbReference type="InterPro" id="IPR029055">
    <property type="entry name" value="Ntn_hydrolases_N"/>
</dbReference>
<protein>
    <submittedName>
        <fullName evidence="3">Subunit alpha of proteasome</fullName>
    </submittedName>
</protein>
<evidence type="ECO:0000256" key="1">
    <source>
        <dbReference type="ARBA" id="ARBA00022942"/>
    </source>
</evidence>
<dbReference type="InterPro" id="IPR050115">
    <property type="entry name" value="Proteasome_alpha"/>
</dbReference>
<evidence type="ECO:0000313" key="4">
    <source>
        <dbReference type="Proteomes" id="UP000031056"/>
    </source>
</evidence>
<dbReference type="PANTHER" id="PTHR11599">
    <property type="entry name" value="PROTEASOME SUBUNIT ALPHA/BETA"/>
    <property type="match status" value="1"/>
</dbReference>
<dbReference type="InterPro" id="IPR001353">
    <property type="entry name" value="Proteasome_sua/b"/>
</dbReference>
<dbReference type="OrthoDB" id="431557at2759"/>
<feature type="domain" description="Proteasome alpha-type subunits" evidence="2">
    <location>
        <begin position="3"/>
        <end position="25"/>
    </location>
</feature>
<dbReference type="GeneID" id="26262144"/>
<dbReference type="Proteomes" id="UP000031056">
    <property type="component" value="Unassembled WGS sequence"/>
</dbReference>
<dbReference type="STRING" id="1354746.A0A0B2UJ54"/>
<keyword evidence="4" id="KW-1185">Reference proteome</keyword>
<dbReference type="Pfam" id="PF00227">
    <property type="entry name" value="Proteasome"/>
    <property type="match status" value="1"/>
</dbReference>
<dbReference type="InterPro" id="IPR000426">
    <property type="entry name" value="Proteasome_asu_N"/>
</dbReference>
<evidence type="ECO:0000313" key="3">
    <source>
        <dbReference type="EMBL" id="KHN69368.1"/>
    </source>
</evidence>
<dbReference type="AlphaFoldDB" id="A0A0B2UJ54"/>
<keyword evidence="1 3" id="KW-0647">Proteasome</keyword>
<proteinExistence type="predicted"/>
<dbReference type="InParanoid" id="A0A0B2UJ54"/>
<dbReference type="RefSeq" id="XP_014563410.1">
    <property type="nucleotide sequence ID" value="XM_014707924.1"/>
</dbReference>
<name>A0A0B2UJ54_9MICR</name>
<dbReference type="GO" id="GO:0019773">
    <property type="term" value="C:proteasome core complex, alpha-subunit complex"/>
    <property type="evidence" value="ECO:0007669"/>
    <property type="project" value="InterPro"/>
</dbReference>
<accession>A0A0B2UJ54</accession>
<dbReference type="HOGENOM" id="CLU_035750_9_1_1"/>
<dbReference type="SMART" id="SM00948">
    <property type="entry name" value="Proteasome_A_N"/>
    <property type="match status" value="1"/>
</dbReference>
<comment type="caution">
    <text evidence="3">The sequence shown here is derived from an EMBL/GenBank/DDBJ whole genome shotgun (WGS) entry which is preliminary data.</text>
</comment>
<organism evidence="3 4">
    <name type="scientific">Ordospora colligata OC4</name>
    <dbReference type="NCBI Taxonomy" id="1354746"/>
    <lineage>
        <taxon>Eukaryota</taxon>
        <taxon>Fungi</taxon>
        <taxon>Fungi incertae sedis</taxon>
        <taxon>Microsporidia</taxon>
        <taxon>Ordosporidae</taxon>
        <taxon>Ordospora</taxon>
    </lineage>
</organism>